<dbReference type="SUPFAM" id="SSF57903">
    <property type="entry name" value="FYVE/PHD zinc finger"/>
    <property type="match status" value="1"/>
</dbReference>
<accession>A0A139I4Y8</accession>
<feature type="compositionally biased region" description="Basic and acidic residues" evidence="7">
    <location>
        <begin position="734"/>
        <end position="744"/>
    </location>
</feature>
<evidence type="ECO:0000256" key="3">
    <source>
        <dbReference type="ARBA" id="ARBA00022833"/>
    </source>
</evidence>
<feature type="compositionally biased region" description="Basic and acidic residues" evidence="7">
    <location>
        <begin position="842"/>
        <end position="851"/>
    </location>
</feature>
<feature type="DNA-binding region" description="Fork-head" evidence="5">
    <location>
        <begin position="608"/>
        <end position="688"/>
    </location>
</feature>
<feature type="compositionally biased region" description="Polar residues" evidence="7">
    <location>
        <begin position="105"/>
        <end position="116"/>
    </location>
</feature>
<dbReference type="PROSITE" id="PS50016">
    <property type="entry name" value="ZF_PHD_2"/>
    <property type="match status" value="1"/>
</dbReference>
<keyword evidence="4 5" id="KW-0238">DNA-binding</keyword>
<dbReference type="PROSITE" id="PS01359">
    <property type="entry name" value="ZF_PHD_1"/>
    <property type="match status" value="1"/>
</dbReference>
<feature type="region of interest" description="Disordered" evidence="7">
    <location>
        <begin position="215"/>
        <end position="259"/>
    </location>
</feature>
<evidence type="ECO:0000313" key="10">
    <source>
        <dbReference type="EMBL" id="KXT09665.1"/>
    </source>
</evidence>
<comment type="caution">
    <text evidence="10">The sequence shown here is derived from an EMBL/GenBank/DDBJ whole genome shotgun (WGS) entry which is preliminary data.</text>
</comment>
<evidence type="ECO:0008006" key="12">
    <source>
        <dbReference type="Google" id="ProtNLM"/>
    </source>
</evidence>
<evidence type="ECO:0000259" key="9">
    <source>
        <dbReference type="PROSITE" id="PS50039"/>
    </source>
</evidence>
<dbReference type="InterPro" id="IPR019786">
    <property type="entry name" value="Zinc_finger_PHD-type_CS"/>
</dbReference>
<feature type="compositionally biased region" description="Basic and acidic residues" evidence="7">
    <location>
        <begin position="238"/>
        <end position="250"/>
    </location>
</feature>
<dbReference type="InterPro" id="IPR011011">
    <property type="entry name" value="Znf_FYVE_PHD"/>
</dbReference>
<dbReference type="InterPro" id="IPR036390">
    <property type="entry name" value="WH_DNA-bd_sf"/>
</dbReference>
<dbReference type="GO" id="GO:0003700">
    <property type="term" value="F:DNA-binding transcription factor activity"/>
    <property type="evidence" value="ECO:0007669"/>
    <property type="project" value="InterPro"/>
</dbReference>
<feature type="compositionally biased region" description="Basic residues" evidence="7">
    <location>
        <begin position="794"/>
        <end position="803"/>
    </location>
</feature>
<dbReference type="GO" id="GO:0043565">
    <property type="term" value="F:sequence-specific DNA binding"/>
    <property type="evidence" value="ECO:0007669"/>
    <property type="project" value="InterPro"/>
</dbReference>
<feature type="region of interest" description="Disordered" evidence="7">
    <location>
        <begin position="388"/>
        <end position="418"/>
    </location>
</feature>
<comment type="subcellular location">
    <subcellularLocation>
        <location evidence="5">Nucleus</location>
    </subcellularLocation>
</comment>
<protein>
    <recommendedName>
        <fullName evidence="12">Fork-head domain-containing protein</fullName>
    </recommendedName>
</protein>
<feature type="domain" description="PHD-type" evidence="8">
    <location>
        <begin position="121"/>
        <end position="170"/>
    </location>
</feature>
<evidence type="ECO:0000256" key="4">
    <source>
        <dbReference type="ARBA" id="ARBA00023125"/>
    </source>
</evidence>
<evidence type="ECO:0000259" key="8">
    <source>
        <dbReference type="PROSITE" id="PS50016"/>
    </source>
</evidence>
<gene>
    <name evidence="10" type="ORF">AC579_3018</name>
</gene>
<dbReference type="STRING" id="113226.A0A139I4Y8"/>
<feature type="compositionally biased region" description="Acidic residues" evidence="7">
    <location>
        <begin position="852"/>
        <end position="869"/>
    </location>
</feature>
<dbReference type="GO" id="GO:0005634">
    <property type="term" value="C:nucleus"/>
    <property type="evidence" value="ECO:0007669"/>
    <property type="project" value="UniProtKB-SubCell"/>
</dbReference>
<feature type="region of interest" description="Disordered" evidence="7">
    <location>
        <begin position="581"/>
        <end position="604"/>
    </location>
</feature>
<dbReference type="Gene3D" id="3.30.40.10">
    <property type="entry name" value="Zinc/RING finger domain, C3HC4 (zinc finger)"/>
    <property type="match status" value="1"/>
</dbReference>
<dbReference type="InterPro" id="IPR001766">
    <property type="entry name" value="Fork_head_dom"/>
</dbReference>
<evidence type="ECO:0000256" key="2">
    <source>
        <dbReference type="ARBA" id="ARBA00022771"/>
    </source>
</evidence>
<dbReference type="InterPro" id="IPR019787">
    <property type="entry name" value="Znf_PHD-finger"/>
</dbReference>
<dbReference type="SMART" id="SM00249">
    <property type="entry name" value="PHD"/>
    <property type="match status" value="1"/>
</dbReference>
<feature type="region of interest" description="Disordered" evidence="7">
    <location>
        <begin position="717"/>
        <end position="823"/>
    </location>
</feature>
<keyword evidence="5" id="KW-0539">Nucleus</keyword>
<feature type="region of interest" description="Disordered" evidence="7">
    <location>
        <begin position="835"/>
        <end position="871"/>
    </location>
</feature>
<sequence>MQQLDPDGQAPRRRLPETDMVGAHSALCSSNEQDLPSRDPLLAKASEEVIATPPTSSPQPSAGLRELRKLFPPRSSTPPEHECASASQDSLKSLSASKLEKDDATSNISGTPSSSRPKMPSQACHKCPSIGGQLFHCTTCARRYHRQCLPLHITPHDIDRRWQCERCLRKGTPKRAAPVDMATATKTNNTYELQHRLASRFQHNQVKSPSTILPPHSAPAVQPRSEASIAECPAAETEAPRAERSSEPRQLDMAPPVGNTIFKLPTKEIVGTPEKKAADDLVEKSFSGAHRPSNMVETGAKKGLIFKRVKKTASTELRGGHQAVPAESSPSFPRRDERLAGAHLQASTVTKEPATENMRYSADEGETLPKVRVQNNDVEVALKTAQKTDIGHGMGAKSAPHIHGQAPHHSSPDTGLASPVVDNIAPCVSSADSVLQEPTILRPPIAKAKRNPITPVPCSICRKQKVPRHPSGRSICTKCKRSEACQTARASVASIEGDTSRHPPKTAANPPSAERPEEDFTRKGQQIEAARAHLGAFVNLPKAPSQQPVLVAADESEIPIPLPTEQEEPAAPLVTLTALSLPQKRKPEPTSRPKESEDAFDLGNSMHRPKNTYWKLISMALCAAPEHRMQPLAVASWVAKNIPGYSLKEGSWANSLKASLIHNNNGELGKQICSVVNVRGSEGTIEKWYELLPGLDFRLMQWDSVLQKPFMQSSPVSPGVLQPQAEGELSASKEVTEPWCNRDRIAKKRLGKETSSSTQPQSYDDGMSSNHEAMNKTCVTVDEKSSEDEPLARVPRRRQHRMRPNMATQDSQDCNGQAGGDPMEVDEISMLLHAAGQSPSKPSDEGARTFEEIDEDSSLAIMPEEEDDQSELREIIRQEESEAAYTERSLFAAWPEYDPRNQFDAAAKIAEIAKRPRKKQLFATPAYYSPLGEQPFLRVRKPRASATQQSPVKRAAKSRAREAQDKIDATSVRTFDTLEEFFGLNDVDLIPCIEDGQICFKHKNGRRGVFKTGM</sequence>
<dbReference type="Proteomes" id="UP000073492">
    <property type="component" value="Unassembled WGS sequence"/>
</dbReference>
<feature type="region of interest" description="Disordered" evidence="7">
    <location>
        <begin position="491"/>
        <end position="522"/>
    </location>
</feature>
<evidence type="ECO:0000256" key="7">
    <source>
        <dbReference type="SAM" id="MobiDB-lite"/>
    </source>
</evidence>
<evidence type="ECO:0000256" key="1">
    <source>
        <dbReference type="ARBA" id="ARBA00022723"/>
    </source>
</evidence>
<dbReference type="GO" id="GO:0008270">
    <property type="term" value="F:zinc ion binding"/>
    <property type="evidence" value="ECO:0007669"/>
    <property type="project" value="UniProtKB-KW"/>
</dbReference>
<feature type="compositionally biased region" description="Polar residues" evidence="7">
    <location>
        <begin position="806"/>
        <end position="815"/>
    </location>
</feature>
<dbReference type="Gene3D" id="1.10.10.10">
    <property type="entry name" value="Winged helix-like DNA-binding domain superfamily/Winged helix DNA-binding domain"/>
    <property type="match status" value="1"/>
</dbReference>
<evidence type="ECO:0000256" key="5">
    <source>
        <dbReference type="PROSITE-ProRule" id="PRU00089"/>
    </source>
</evidence>
<feature type="region of interest" description="Disordered" evidence="7">
    <location>
        <begin position="1"/>
        <end position="123"/>
    </location>
</feature>
<name>A0A139I4Y8_9PEZI</name>
<dbReference type="OrthoDB" id="5431456at2759"/>
<dbReference type="InterPro" id="IPR001965">
    <property type="entry name" value="Znf_PHD"/>
</dbReference>
<keyword evidence="3" id="KW-0862">Zinc</keyword>
<feature type="compositionally biased region" description="Low complexity" evidence="7">
    <location>
        <begin position="52"/>
        <end position="61"/>
    </location>
</feature>
<dbReference type="InterPro" id="IPR013083">
    <property type="entry name" value="Znf_RING/FYVE/PHD"/>
</dbReference>
<keyword evidence="2 6" id="KW-0863">Zinc-finger</keyword>
<dbReference type="PROSITE" id="PS50039">
    <property type="entry name" value="FORK_HEAD_3"/>
    <property type="match status" value="1"/>
</dbReference>
<dbReference type="SUPFAM" id="SSF46785">
    <property type="entry name" value="Winged helix' DNA-binding domain"/>
    <property type="match status" value="1"/>
</dbReference>
<feature type="compositionally biased region" description="Polar residues" evidence="7">
    <location>
        <begin position="753"/>
        <end position="772"/>
    </location>
</feature>
<organism evidence="10 11">
    <name type="scientific">Pseudocercospora musae</name>
    <dbReference type="NCBI Taxonomy" id="113226"/>
    <lineage>
        <taxon>Eukaryota</taxon>
        <taxon>Fungi</taxon>
        <taxon>Dikarya</taxon>
        <taxon>Ascomycota</taxon>
        <taxon>Pezizomycotina</taxon>
        <taxon>Dothideomycetes</taxon>
        <taxon>Dothideomycetidae</taxon>
        <taxon>Mycosphaerellales</taxon>
        <taxon>Mycosphaerellaceae</taxon>
        <taxon>Pseudocercospora</taxon>
    </lineage>
</organism>
<evidence type="ECO:0000313" key="11">
    <source>
        <dbReference type="Proteomes" id="UP000073492"/>
    </source>
</evidence>
<dbReference type="EMBL" id="LFZO01000317">
    <property type="protein sequence ID" value="KXT09665.1"/>
    <property type="molecule type" value="Genomic_DNA"/>
</dbReference>
<keyword evidence="11" id="KW-1185">Reference proteome</keyword>
<feature type="compositionally biased region" description="Low complexity" evidence="7">
    <location>
        <begin position="84"/>
        <end position="97"/>
    </location>
</feature>
<evidence type="ECO:0000256" key="6">
    <source>
        <dbReference type="PROSITE-ProRule" id="PRU00146"/>
    </source>
</evidence>
<feature type="compositionally biased region" description="Basic and acidic residues" evidence="7">
    <location>
        <begin position="585"/>
        <end position="597"/>
    </location>
</feature>
<feature type="region of interest" description="Disordered" evidence="7">
    <location>
        <begin position="942"/>
        <end position="963"/>
    </location>
</feature>
<keyword evidence="1" id="KW-0479">Metal-binding</keyword>
<dbReference type="AlphaFoldDB" id="A0A139I4Y8"/>
<dbReference type="InterPro" id="IPR036388">
    <property type="entry name" value="WH-like_DNA-bd_sf"/>
</dbReference>
<feature type="domain" description="Fork-head" evidence="9">
    <location>
        <begin position="608"/>
        <end position="688"/>
    </location>
</feature>
<dbReference type="CDD" id="cd15489">
    <property type="entry name" value="PHD_SF"/>
    <property type="match status" value="1"/>
</dbReference>
<reference evidence="10 11" key="1">
    <citation type="submission" date="2015-07" db="EMBL/GenBank/DDBJ databases">
        <title>Comparative genomics of the Sigatoka disease complex on banana suggests a link between parallel evolutionary changes in Pseudocercospora fijiensis and Pseudocercospora eumusae and increased virulence on the banana host.</title>
        <authorList>
            <person name="Chang T.-C."/>
            <person name="Salvucci A."/>
            <person name="Crous P.W."/>
            <person name="Stergiopoulos I."/>
        </authorList>
    </citation>
    <scope>NUCLEOTIDE SEQUENCE [LARGE SCALE GENOMIC DNA]</scope>
    <source>
        <strain evidence="10 11">CBS 116634</strain>
    </source>
</reference>
<proteinExistence type="predicted"/>